<dbReference type="RefSeq" id="WP_269478906.1">
    <property type="nucleotide sequence ID" value="NZ_JAOSHN010000022.1"/>
</dbReference>
<evidence type="ECO:0008006" key="4">
    <source>
        <dbReference type="Google" id="ProtNLM"/>
    </source>
</evidence>
<gene>
    <name evidence="2" type="ORF">OBO34_22185</name>
</gene>
<organism evidence="2 3">
    <name type="scientific">Hominibacterium faecale</name>
    <dbReference type="NCBI Taxonomy" id="2839743"/>
    <lineage>
        <taxon>Bacteria</taxon>
        <taxon>Bacillati</taxon>
        <taxon>Bacillota</taxon>
        <taxon>Clostridia</taxon>
        <taxon>Peptostreptococcales</taxon>
        <taxon>Anaerovoracaceae</taxon>
        <taxon>Hominibacterium</taxon>
    </lineage>
</organism>
<proteinExistence type="predicted"/>
<comment type="caution">
    <text evidence="2">The sequence shown here is derived from an EMBL/GenBank/DDBJ whole genome shotgun (WGS) entry which is preliminary data.</text>
</comment>
<dbReference type="EMBL" id="JAOSHN010000022">
    <property type="protein sequence ID" value="MCU7381027.1"/>
    <property type="molecule type" value="Genomic_DNA"/>
</dbReference>
<sequence>MAAGKKLDWAAIKTEYISTNISQRDLAKKYGIAPRTLQQMAGREHWFDKRKSHKAKLVKKSLQKIATKESNLLAKELSVADKIASVLDKALSDAQQFQRHIVQTKYKEDGAEIWDTKEKIFDKVDMQSLKQAADTLQTVEKMKRSMLNILTESERTQLEIARERLELEKQKAEAADKTDNEVHVVLEGDWKELAE</sequence>
<name>A0A9J6QZR3_9FIRM</name>
<keyword evidence="1" id="KW-0175">Coiled coil</keyword>
<reference evidence="2" key="1">
    <citation type="submission" date="2022-09" db="EMBL/GenBank/DDBJ databases">
        <title>Culturomic study of gut microbiota in children with autism spectrum disorder.</title>
        <authorList>
            <person name="Efimov B.A."/>
            <person name="Chaplin A.V."/>
            <person name="Sokolova S.R."/>
            <person name="Pikina A.P."/>
            <person name="Korzhanova M."/>
            <person name="Belova V."/>
            <person name="Korostin D."/>
        </authorList>
    </citation>
    <scope>NUCLEOTIDE SEQUENCE</scope>
    <source>
        <strain evidence="2">ASD5510</strain>
    </source>
</reference>
<feature type="coiled-coil region" evidence="1">
    <location>
        <begin position="153"/>
        <end position="180"/>
    </location>
</feature>
<dbReference type="Proteomes" id="UP001065549">
    <property type="component" value="Unassembled WGS sequence"/>
</dbReference>
<dbReference type="AlphaFoldDB" id="A0A9J6QZR3"/>
<evidence type="ECO:0000313" key="2">
    <source>
        <dbReference type="EMBL" id="MCU7381027.1"/>
    </source>
</evidence>
<keyword evidence="3" id="KW-1185">Reference proteome</keyword>
<accession>A0A9J6QZR3</accession>
<evidence type="ECO:0000313" key="3">
    <source>
        <dbReference type="Proteomes" id="UP001065549"/>
    </source>
</evidence>
<protein>
    <recommendedName>
        <fullName evidence="4">HTH psq-type domain-containing protein</fullName>
    </recommendedName>
</protein>
<evidence type="ECO:0000256" key="1">
    <source>
        <dbReference type="SAM" id="Coils"/>
    </source>
</evidence>